<dbReference type="InParanoid" id="A0A1X7VGY3"/>
<sequence length="181" mass="20553">MTVQSTQTGRPKASCNRDMFTYDEESDLSICKAKNDSEVECGKGIKGKNPTNLNQHLSRYYPDNFKKLLEKEKICKEDSSKKKSMKTHKNKPCLTLMLNPAPYAKKRMKYQQIAKKLAVIIGCSSVATIIVENQEFQEQLHELDSCYVVLGRVALILYPSSFWDGSGSSCVEFEKCSYVKK</sequence>
<reference evidence="1" key="1">
    <citation type="submission" date="2017-05" db="UniProtKB">
        <authorList>
            <consortium name="EnsemblMetazoa"/>
        </authorList>
    </citation>
    <scope>IDENTIFICATION</scope>
</reference>
<name>A0A1X7VGY3_AMPQE</name>
<protein>
    <submittedName>
        <fullName evidence="1">Uncharacterized protein</fullName>
    </submittedName>
</protein>
<proteinExistence type="predicted"/>
<organism evidence="1">
    <name type="scientific">Amphimedon queenslandica</name>
    <name type="common">Sponge</name>
    <dbReference type="NCBI Taxonomy" id="400682"/>
    <lineage>
        <taxon>Eukaryota</taxon>
        <taxon>Metazoa</taxon>
        <taxon>Porifera</taxon>
        <taxon>Demospongiae</taxon>
        <taxon>Heteroscleromorpha</taxon>
        <taxon>Haplosclerida</taxon>
        <taxon>Niphatidae</taxon>
        <taxon>Amphimedon</taxon>
    </lineage>
</organism>
<evidence type="ECO:0000313" key="1">
    <source>
        <dbReference type="EnsemblMetazoa" id="Aqu2.1.39039_001"/>
    </source>
</evidence>
<dbReference type="EnsemblMetazoa" id="Aqu2.1.39039_001">
    <property type="protein sequence ID" value="Aqu2.1.39039_001"/>
    <property type="gene ID" value="Aqu2.1.39039"/>
</dbReference>
<dbReference type="AlphaFoldDB" id="A0A1X7VGY3"/>
<accession>A0A1X7VGY3</accession>